<evidence type="ECO:0000313" key="2">
    <source>
        <dbReference type="Proteomes" id="UP000232496"/>
    </source>
</evidence>
<sequence>MAMDSKTVGVCPRCGHPVHWMWAGNSAKTRKECGCCGYRGFVILRKLDADGARDTVRAMHEWAVRDWKQEAAAPASHVRRTAMSLIGPCCLYAMTELADLTGAKTSPPPLSSGFCATDDWFGSDWTTAVIRY</sequence>
<evidence type="ECO:0000313" key="1">
    <source>
        <dbReference type="EMBL" id="AUE18604.1"/>
    </source>
</evidence>
<accession>A0AAN1M553</accession>
<dbReference type="AlphaFoldDB" id="A0AAN1M553"/>
<dbReference type="EMBL" id="CP023198">
    <property type="protein sequence ID" value="AUE18604.1"/>
    <property type="molecule type" value="Genomic_DNA"/>
</dbReference>
<organism evidence="1 2">
    <name type="scientific">Bifidobacterium breve</name>
    <dbReference type="NCBI Taxonomy" id="1685"/>
    <lineage>
        <taxon>Bacteria</taxon>
        <taxon>Bacillati</taxon>
        <taxon>Actinomycetota</taxon>
        <taxon>Actinomycetes</taxon>
        <taxon>Bifidobacteriales</taxon>
        <taxon>Bifidobacteriaceae</taxon>
        <taxon>Bifidobacterium</taxon>
    </lineage>
</organism>
<reference evidence="1 2" key="1">
    <citation type="submission" date="2017-09" db="EMBL/GenBank/DDBJ databases">
        <title>Comparative genomics and methylome analysis of the gut commensal Bifidobacterium breve.</title>
        <authorList>
            <person name="Bottacini F."/>
            <person name="Morrissey R."/>
            <person name="Roberts R.J."/>
            <person name="James K."/>
            <person name="van Breen J."/>
            <person name="Egan M."/>
            <person name="Lambert J."/>
            <person name="van Limpt K."/>
            <person name="Stanton C."/>
            <person name="Knol J."/>
            <person name="O' Connell Motherway M."/>
            <person name="van Sinderen D."/>
        </authorList>
    </citation>
    <scope>NUCLEOTIDE SEQUENCE [LARGE SCALE GENOMIC DNA]</scope>
    <source>
        <strain evidence="1 2">DRBB29</strain>
    </source>
</reference>
<proteinExistence type="predicted"/>
<name>A0AAN1M553_BIFBR</name>
<protein>
    <submittedName>
        <fullName evidence="1">Uncharacterized protein</fullName>
    </submittedName>
</protein>
<gene>
    <name evidence="1" type="ORF">DRBB29_1051</name>
</gene>
<dbReference type="Proteomes" id="UP000232496">
    <property type="component" value="Chromosome"/>
</dbReference>
<dbReference type="RefSeq" id="WP_106621618.1">
    <property type="nucleotide sequence ID" value="NZ_CAXSRR010000008.1"/>
</dbReference>